<dbReference type="Pfam" id="PF05641">
    <property type="entry name" value="Agenet"/>
    <property type="match status" value="2"/>
</dbReference>
<organism evidence="2 3">
    <name type="scientific">Linum tenue</name>
    <dbReference type="NCBI Taxonomy" id="586396"/>
    <lineage>
        <taxon>Eukaryota</taxon>
        <taxon>Viridiplantae</taxon>
        <taxon>Streptophyta</taxon>
        <taxon>Embryophyta</taxon>
        <taxon>Tracheophyta</taxon>
        <taxon>Spermatophyta</taxon>
        <taxon>Magnoliopsida</taxon>
        <taxon>eudicotyledons</taxon>
        <taxon>Gunneridae</taxon>
        <taxon>Pentapetalae</taxon>
        <taxon>rosids</taxon>
        <taxon>fabids</taxon>
        <taxon>Malpighiales</taxon>
        <taxon>Linaceae</taxon>
        <taxon>Linum</taxon>
    </lineage>
</organism>
<dbReference type="SMART" id="SM00743">
    <property type="entry name" value="Agenet"/>
    <property type="match status" value="4"/>
</dbReference>
<feature type="domain" description="Agenet" evidence="1">
    <location>
        <begin position="62"/>
        <end position="133"/>
    </location>
</feature>
<name>A0AAV0Q8D0_9ROSI</name>
<dbReference type="Proteomes" id="UP001154282">
    <property type="component" value="Unassembled WGS sequence"/>
</dbReference>
<dbReference type="EMBL" id="CAMGYJ010000009">
    <property type="protein sequence ID" value="CAI0540618.1"/>
    <property type="molecule type" value="Genomic_DNA"/>
</dbReference>
<dbReference type="AlphaFoldDB" id="A0AAV0Q8D0"/>
<evidence type="ECO:0000313" key="3">
    <source>
        <dbReference type="Proteomes" id="UP001154282"/>
    </source>
</evidence>
<evidence type="ECO:0000259" key="1">
    <source>
        <dbReference type="SMART" id="SM00743"/>
    </source>
</evidence>
<keyword evidence="3" id="KW-1185">Reference proteome</keyword>
<feature type="non-terminal residue" evidence="2">
    <location>
        <position position="1"/>
    </location>
</feature>
<feature type="domain" description="Agenet" evidence="1">
    <location>
        <begin position="136"/>
        <end position="192"/>
    </location>
</feature>
<dbReference type="InterPro" id="IPR008395">
    <property type="entry name" value="Agenet-like_dom"/>
</dbReference>
<protein>
    <recommendedName>
        <fullName evidence="1">Agenet domain-containing protein</fullName>
    </recommendedName>
</protein>
<feature type="domain" description="Agenet" evidence="1">
    <location>
        <begin position="216"/>
        <end position="284"/>
    </location>
</feature>
<proteinExistence type="predicted"/>
<reference evidence="2" key="1">
    <citation type="submission" date="2022-08" db="EMBL/GenBank/DDBJ databases">
        <authorList>
            <person name="Gutierrez-Valencia J."/>
        </authorList>
    </citation>
    <scope>NUCLEOTIDE SEQUENCE</scope>
</reference>
<evidence type="ECO:0000313" key="2">
    <source>
        <dbReference type="EMBL" id="CAI0540618.1"/>
    </source>
</evidence>
<dbReference type="InterPro" id="IPR014002">
    <property type="entry name" value="Agenet_dom_plant"/>
</dbReference>
<gene>
    <name evidence="2" type="ORF">LITE_LOCUS41778</name>
</gene>
<dbReference type="CDD" id="cd20405">
    <property type="entry name" value="Tudor_Agenet_AtDUF_rpt1_3"/>
    <property type="match status" value="2"/>
</dbReference>
<comment type="caution">
    <text evidence="2">The sequence shown here is derived from an EMBL/GenBank/DDBJ whole genome shotgun (WGS) entry which is preliminary data.</text>
</comment>
<dbReference type="Gene3D" id="2.30.30.140">
    <property type="match status" value="1"/>
</dbReference>
<dbReference type="PANTHER" id="PTHR31917">
    <property type="entry name" value="AGENET DOMAIN-CONTAINING PROTEIN-RELATED"/>
    <property type="match status" value="1"/>
</dbReference>
<accession>A0AAV0Q8D0</accession>
<feature type="domain" description="Agenet" evidence="1">
    <location>
        <begin position="287"/>
        <end position="343"/>
    </location>
</feature>
<dbReference type="PANTHER" id="PTHR31917:SF147">
    <property type="entry name" value="AGENET DOMAIN-CONTAINING PROTEIN"/>
    <property type="match status" value="1"/>
</dbReference>
<sequence>AIPIPEKFSRTFFSHSLHSLSLWGINEQSLFPFPFSPRFHPCLHLQFCKKPSMSNPSSSWIAQFKPGDRVEISPHDRGFRGSWYAGTVVRREAKNTNRYVVEYDQLYEDESGEKLLQETLDWIQLRPPPPPPEKKVQFKFGDEVEAFYSDGWWEGALTAEHSGGKFAVFLRGFEEQIVFEEKDLRLPVQWVKGKWEPRFEQVQRENENSNCSKEVMKFTQGMQVEVLTDEDGLKGAWFAATIIEPSGEDKYLIEYKTLTNDDDTEFLREDIHACNIRPCPPEIIVVDGFKVMDEVDAYYNEGWWVGVIAKVLINCNYVVNFIEYDEKITFNQADLRPHQDWLNSKWVVPSDV</sequence>
<dbReference type="CDD" id="cd20406">
    <property type="entry name" value="Tudor_Agenet_AtDUF_rpt2_4"/>
    <property type="match status" value="2"/>
</dbReference>